<evidence type="ECO:0000313" key="2">
    <source>
        <dbReference type="EnsemblPlants" id="Zm00001eb085160_P001"/>
    </source>
</evidence>
<dbReference type="Gramene" id="Zm00001eb085160_T001">
    <property type="protein sequence ID" value="Zm00001eb085160_P001"/>
    <property type="gene ID" value="Zm00001eb085160"/>
</dbReference>
<evidence type="ECO:0000256" key="1">
    <source>
        <dbReference type="SAM" id="MobiDB-lite"/>
    </source>
</evidence>
<dbReference type="InParanoid" id="A0A804MH61"/>
<reference evidence="2" key="2">
    <citation type="submission" date="2019-07" db="EMBL/GenBank/DDBJ databases">
        <authorList>
            <person name="Seetharam A."/>
            <person name="Woodhouse M."/>
            <person name="Cannon E."/>
        </authorList>
    </citation>
    <scope>NUCLEOTIDE SEQUENCE [LARGE SCALE GENOMIC DNA]</scope>
    <source>
        <strain evidence="2">cv. B73</strain>
    </source>
</reference>
<accession>A0A804MH61</accession>
<reference evidence="2" key="3">
    <citation type="submission" date="2021-05" db="UniProtKB">
        <authorList>
            <consortium name="EnsemblPlants"/>
        </authorList>
    </citation>
    <scope>IDENTIFICATION</scope>
    <source>
        <strain evidence="2">cv. B73</strain>
    </source>
</reference>
<reference evidence="3" key="1">
    <citation type="submission" date="2015-12" db="EMBL/GenBank/DDBJ databases">
        <title>Update maize B73 reference genome by single molecule sequencing technologies.</title>
        <authorList>
            <consortium name="Maize Genome Sequencing Project"/>
            <person name="Ware D."/>
        </authorList>
    </citation>
    <scope>NUCLEOTIDE SEQUENCE [LARGE SCALE GENOMIC DNA]</scope>
    <source>
        <strain evidence="3">cv. B73</strain>
    </source>
</reference>
<evidence type="ECO:0000313" key="3">
    <source>
        <dbReference type="Proteomes" id="UP000007305"/>
    </source>
</evidence>
<proteinExistence type="predicted"/>
<sequence length="185" mass="20265">MVYLDVELDVGDGGVAGGGGVEGAEGVLPDVAAQPRVWRRQRVHPLAAVPYHHQRRPSSSLIGRRRGGRRRRRRLRPAASCCQTVNAPVPYARAEVGGDDVRVRVRHGGRDVGGARGLQLSHVRARGSAADVRTPRRTTRGPAAGGSSIAWLVVTYGGRRRVRRRRRGLICQRWLINGQTVYVCM</sequence>
<dbReference type="AlphaFoldDB" id="A0A804MH61"/>
<feature type="region of interest" description="Disordered" evidence="1">
    <location>
        <begin position="123"/>
        <end position="144"/>
    </location>
</feature>
<dbReference type="EnsemblPlants" id="Zm00001eb085160_T001">
    <property type="protein sequence ID" value="Zm00001eb085160_P001"/>
    <property type="gene ID" value="Zm00001eb085160"/>
</dbReference>
<feature type="region of interest" description="Disordered" evidence="1">
    <location>
        <begin position="52"/>
        <end position="78"/>
    </location>
</feature>
<keyword evidence="3" id="KW-1185">Reference proteome</keyword>
<name>A0A804MH61_MAIZE</name>
<dbReference type="Proteomes" id="UP000007305">
    <property type="component" value="Chromosome 2"/>
</dbReference>
<protein>
    <submittedName>
        <fullName evidence="2">Uncharacterized protein</fullName>
    </submittedName>
</protein>
<organism evidence="2 3">
    <name type="scientific">Zea mays</name>
    <name type="common">Maize</name>
    <dbReference type="NCBI Taxonomy" id="4577"/>
    <lineage>
        <taxon>Eukaryota</taxon>
        <taxon>Viridiplantae</taxon>
        <taxon>Streptophyta</taxon>
        <taxon>Embryophyta</taxon>
        <taxon>Tracheophyta</taxon>
        <taxon>Spermatophyta</taxon>
        <taxon>Magnoliopsida</taxon>
        <taxon>Liliopsida</taxon>
        <taxon>Poales</taxon>
        <taxon>Poaceae</taxon>
        <taxon>PACMAD clade</taxon>
        <taxon>Panicoideae</taxon>
        <taxon>Andropogonodae</taxon>
        <taxon>Andropogoneae</taxon>
        <taxon>Tripsacinae</taxon>
        <taxon>Zea</taxon>
    </lineage>
</organism>
<feature type="compositionally biased region" description="Basic residues" evidence="1">
    <location>
        <begin position="63"/>
        <end position="76"/>
    </location>
</feature>